<dbReference type="EMBL" id="JBHUER010000008">
    <property type="protein sequence ID" value="MFD1703807.1"/>
    <property type="molecule type" value="Genomic_DNA"/>
</dbReference>
<feature type="domain" description="Methyltransferase small" evidence="3">
    <location>
        <begin position="47"/>
        <end position="134"/>
    </location>
</feature>
<dbReference type="Gene3D" id="3.40.50.150">
    <property type="entry name" value="Vaccinia Virus protein VP39"/>
    <property type="match status" value="1"/>
</dbReference>
<evidence type="ECO:0000256" key="2">
    <source>
        <dbReference type="ARBA" id="ARBA00022691"/>
    </source>
</evidence>
<dbReference type="GO" id="GO:0008168">
    <property type="term" value="F:methyltransferase activity"/>
    <property type="evidence" value="ECO:0007669"/>
    <property type="project" value="UniProtKB-KW"/>
</dbReference>
<dbReference type="PANTHER" id="PTHR47739:SF1">
    <property type="entry name" value="TRNA1(VAL) (ADENINE(37)-N6)-METHYLTRANSFERASE"/>
    <property type="match status" value="1"/>
</dbReference>
<evidence type="ECO:0000313" key="5">
    <source>
        <dbReference type="Proteomes" id="UP001597308"/>
    </source>
</evidence>
<dbReference type="Pfam" id="PF05175">
    <property type="entry name" value="MTS"/>
    <property type="match status" value="1"/>
</dbReference>
<dbReference type="Proteomes" id="UP001597308">
    <property type="component" value="Unassembled WGS sequence"/>
</dbReference>
<dbReference type="PANTHER" id="PTHR47739">
    <property type="entry name" value="TRNA1(VAL) (ADENINE(37)-N6)-METHYLTRANSFERASE"/>
    <property type="match status" value="1"/>
</dbReference>
<evidence type="ECO:0000313" key="4">
    <source>
        <dbReference type="EMBL" id="MFD1703807.1"/>
    </source>
</evidence>
<dbReference type="GO" id="GO:0032259">
    <property type="term" value="P:methylation"/>
    <property type="evidence" value="ECO:0007669"/>
    <property type="project" value="UniProtKB-KW"/>
</dbReference>
<proteinExistence type="predicted"/>
<comment type="caution">
    <text evidence="4">The sequence shown here is derived from an EMBL/GenBank/DDBJ whole genome shotgun (WGS) entry which is preliminary data.</text>
</comment>
<dbReference type="SUPFAM" id="SSF53335">
    <property type="entry name" value="S-adenosyl-L-methionine-dependent methyltransferases"/>
    <property type="match status" value="1"/>
</dbReference>
<sequence>MTGGPASDLTDDGFFGGRLKLLQPARGHRVGTDAALLTAAALGRMGKAARVADFGAGVGAVGLSLAVAGAAHATLVEIEPAAAALARDNAGRNGLGSRVDVTLADVADVGRGVGPAPDMLDLVAANPPFDDAGRFRASPDAARARAHAAEAGLVELWTRAAARLLKPGGVFVMIHRPEAIGDIVAACAGRFGDLRLRPVHPRADAPALRLLVAATKGRRGPLALLPGFVLHDSDGGFTPEAADVQRGRATIAMA</sequence>
<keyword evidence="1 4" id="KW-0489">Methyltransferase</keyword>
<reference evidence="5" key="1">
    <citation type="journal article" date="2019" name="Int. J. Syst. Evol. Microbiol.">
        <title>The Global Catalogue of Microorganisms (GCM) 10K type strain sequencing project: providing services to taxonomists for standard genome sequencing and annotation.</title>
        <authorList>
            <consortium name="The Broad Institute Genomics Platform"/>
            <consortium name="The Broad Institute Genome Sequencing Center for Infectious Disease"/>
            <person name="Wu L."/>
            <person name="Ma J."/>
        </authorList>
    </citation>
    <scope>NUCLEOTIDE SEQUENCE [LARGE SCALE GENOMIC DNA]</scope>
    <source>
        <strain evidence="5">KCTC 23707</strain>
    </source>
</reference>
<dbReference type="EC" id="2.1.1.223" evidence="4"/>
<organism evidence="4 5">
    <name type="scientific">Methylopila henanensis</name>
    <dbReference type="NCBI Taxonomy" id="873516"/>
    <lineage>
        <taxon>Bacteria</taxon>
        <taxon>Pseudomonadati</taxon>
        <taxon>Pseudomonadota</taxon>
        <taxon>Alphaproteobacteria</taxon>
        <taxon>Hyphomicrobiales</taxon>
        <taxon>Methylopilaceae</taxon>
        <taxon>Methylopila</taxon>
    </lineage>
</organism>
<dbReference type="InterPro" id="IPR029063">
    <property type="entry name" value="SAM-dependent_MTases_sf"/>
</dbReference>
<accession>A0ABW4K7P6</accession>
<keyword evidence="5" id="KW-1185">Reference proteome</keyword>
<keyword evidence="2" id="KW-0949">S-adenosyl-L-methionine</keyword>
<evidence type="ECO:0000259" key="3">
    <source>
        <dbReference type="Pfam" id="PF05175"/>
    </source>
</evidence>
<dbReference type="RefSeq" id="WP_378799897.1">
    <property type="nucleotide sequence ID" value="NZ_JBHUER010000008.1"/>
</dbReference>
<gene>
    <name evidence="4" type="ORF">ACFSCV_12420</name>
</gene>
<dbReference type="InterPro" id="IPR007848">
    <property type="entry name" value="Small_mtfrase_dom"/>
</dbReference>
<dbReference type="CDD" id="cd02440">
    <property type="entry name" value="AdoMet_MTases"/>
    <property type="match status" value="1"/>
</dbReference>
<protein>
    <submittedName>
        <fullName evidence="4">tRNA1(Val) (Adenine(37)-N6)-methyltransferase</fullName>
        <ecNumber evidence="4">2.1.1.223</ecNumber>
    </submittedName>
</protein>
<name>A0ABW4K7P6_9HYPH</name>
<evidence type="ECO:0000256" key="1">
    <source>
        <dbReference type="ARBA" id="ARBA00022603"/>
    </source>
</evidence>
<dbReference type="InterPro" id="IPR050210">
    <property type="entry name" value="tRNA_Adenine-N(6)_MTase"/>
</dbReference>
<keyword evidence="4" id="KW-0808">Transferase</keyword>